<feature type="coiled-coil region" evidence="1">
    <location>
        <begin position="472"/>
        <end position="513"/>
    </location>
</feature>
<accession>A0A9P0P5D3</accession>
<evidence type="ECO:0000313" key="4">
    <source>
        <dbReference type="Proteomes" id="UP001152888"/>
    </source>
</evidence>
<dbReference type="Proteomes" id="UP001152888">
    <property type="component" value="Unassembled WGS sequence"/>
</dbReference>
<gene>
    <name evidence="3" type="ORF">ACAOBT_LOCUS9193</name>
</gene>
<organism evidence="3 4">
    <name type="scientific">Acanthoscelides obtectus</name>
    <name type="common">Bean weevil</name>
    <name type="synonym">Bruchus obtectus</name>
    <dbReference type="NCBI Taxonomy" id="200917"/>
    <lineage>
        <taxon>Eukaryota</taxon>
        <taxon>Metazoa</taxon>
        <taxon>Ecdysozoa</taxon>
        <taxon>Arthropoda</taxon>
        <taxon>Hexapoda</taxon>
        <taxon>Insecta</taxon>
        <taxon>Pterygota</taxon>
        <taxon>Neoptera</taxon>
        <taxon>Endopterygota</taxon>
        <taxon>Coleoptera</taxon>
        <taxon>Polyphaga</taxon>
        <taxon>Cucujiformia</taxon>
        <taxon>Chrysomeloidea</taxon>
        <taxon>Chrysomelidae</taxon>
        <taxon>Bruchinae</taxon>
        <taxon>Bruchini</taxon>
        <taxon>Acanthoscelides</taxon>
    </lineage>
</organism>
<name>A0A9P0P5D3_ACAOB</name>
<feature type="region of interest" description="Disordered" evidence="2">
    <location>
        <begin position="539"/>
        <end position="579"/>
    </location>
</feature>
<feature type="compositionally biased region" description="Polar residues" evidence="2">
    <location>
        <begin position="558"/>
        <end position="576"/>
    </location>
</feature>
<dbReference type="AlphaFoldDB" id="A0A9P0P5D3"/>
<sequence>MTPQAVNAVIVSIRNLFYDSVFKFENSMFHDSVFKFEKSSSFYRLPWSILEATDSQRICIDTGNFVGFIMEYGNEECYSSEQPIMQQQLIFQQSPHLEPYQAFRENEPEYQEQLQVNSTCLEQLASNQKEMEKQQESVEETEIGEKNMTVHGTGKLEYQDVDDVLRGEMKMFSMVGAKQLAKLTVVEQTYKDISGENSHCKEIVNQLKERERQLNEMIQQSEGEVGNMYQTVERQEKIIQQLKEYVAIIEKAKERITLHTNEYYDRAKKFEKDVQDWKSVTMAKIRDLRSKIEAKKQSTAALSDHDETETNKKVAEIRERNAGLEARYQELLGHLAEKKEKVNELRARHAEIIEKTKLLEVEICNLEDPTERLDEAKKRKIVAEKNKQIMLDKLQNMREDYIAKIEEKNKLITRKYEMDKRESKLSSIRVLDEKIEIQKQKIEELDKKIAAPEQNEKLDKVSKEKAYLEASKIYLEQKYDTAKTEADNLSNRVEGLRKEGNDIKEKIAGKQKELSKIKTVLEMSNNNVVQQKPRLNYGILKPTQRPKSPVSPKKVTFTGVSSSESSQGEANIQPPAQGSVFDTLLADYNK</sequence>
<comment type="caution">
    <text evidence="3">The sequence shown here is derived from an EMBL/GenBank/DDBJ whole genome shotgun (WGS) entry which is preliminary data.</text>
</comment>
<proteinExistence type="predicted"/>
<evidence type="ECO:0000256" key="1">
    <source>
        <dbReference type="SAM" id="Coils"/>
    </source>
</evidence>
<evidence type="ECO:0000256" key="2">
    <source>
        <dbReference type="SAM" id="MobiDB-lite"/>
    </source>
</evidence>
<feature type="coiled-coil region" evidence="1">
    <location>
        <begin position="391"/>
        <end position="448"/>
    </location>
</feature>
<feature type="coiled-coil region" evidence="1">
    <location>
        <begin position="314"/>
        <end position="355"/>
    </location>
</feature>
<protein>
    <submittedName>
        <fullName evidence="3">Uncharacterized protein</fullName>
    </submittedName>
</protein>
<dbReference type="EMBL" id="CAKOFQ010006780">
    <property type="protein sequence ID" value="CAH1970954.1"/>
    <property type="molecule type" value="Genomic_DNA"/>
</dbReference>
<feature type="coiled-coil region" evidence="1">
    <location>
        <begin position="200"/>
        <end position="262"/>
    </location>
</feature>
<keyword evidence="1" id="KW-0175">Coiled coil</keyword>
<keyword evidence="4" id="KW-1185">Reference proteome</keyword>
<reference evidence="3" key="1">
    <citation type="submission" date="2022-03" db="EMBL/GenBank/DDBJ databases">
        <authorList>
            <person name="Sayadi A."/>
        </authorList>
    </citation>
    <scope>NUCLEOTIDE SEQUENCE</scope>
</reference>
<dbReference type="OrthoDB" id="6755695at2759"/>
<evidence type="ECO:0000313" key="3">
    <source>
        <dbReference type="EMBL" id="CAH1970954.1"/>
    </source>
</evidence>